<dbReference type="EMBL" id="ML170175">
    <property type="protein sequence ID" value="TDL22415.1"/>
    <property type="molecule type" value="Genomic_DNA"/>
</dbReference>
<accession>A0A4Y7Q4V2</accession>
<feature type="domain" description="Serine aminopeptidase S33" evidence="2">
    <location>
        <begin position="183"/>
        <end position="248"/>
    </location>
</feature>
<dbReference type="PANTHER" id="PTHR12277">
    <property type="entry name" value="ALPHA/BETA HYDROLASE DOMAIN-CONTAINING PROTEIN"/>
    <property type="match status" value="1"/>
</dbReference>
<dbReference type="SUPFAM" id="SSF53474">
    <property type="entry name" value="alpha/beta-Hydrolases"/>
    <property type="match status" value="1"/>
</dbReference>
<keyword evidence="1" id="KW-0472">Membrane</keyword>
<name>A0A4Y7Q4V2_9AGAM</name>
<dbReference type="InterPro" id="IPR022742">
    <property type="entry name" value="Hydrolase_4"/>
</dbReference>
<dbReference type="GO" id="GO:0008474">
    <property type="term" value="F:palmitoyl-(protein) hydrolase activity"/>
    <property type="evidence" value="ECO:0007669"/>
    <property type="project" value="TreeGrafter"/>
</dbReference>
<gene>
    <name evidence="3" type="ORF">BD410DRAFT_839857</name>
</gene>
<sequence length="373" mass="41536">MKCYYRKSLNLRRSSPPRRRYSYAIQVATAANFATSQLSPGGPSASLVLSVVIGLPAALWAYKCMMMVLFQRKIIYMGYAPPGAREERLGHDVPIPKNVYTEEITIPSEGKVLLSALVAQRSANSTPGCVIFYLQGNTGNPLHRLPVFSEILLTCKVISPTILAPAPRSYWRSTNRTPTERGILSDYKHSLHHAIQRWPGVPIILYGHSLGGAVAIRLLASLHSDDGKYDAITGLILENPFASVPAMVQALYPQRWLPYRYLGPFVWDKWDALAAMKEVQQEQRRRTVLARVAPHVLVLLSEHDEIVPREMGQALHAASKSDGQGGVAGVGESRPVVIQDALHDNAWMQRQWVTEMRAYLEKVVFRSGNKSSK</sequence>
<keyword evidence="3" id="KW-0378">Hydrolase</keyword>
<dbReference type="Proteomes" id="UP000294933">
    <property type="component" value="Unassembled WGS sequence"/>
</dbReference>
<keyword evidence="1" id="KW-0812">Transmembrane</keyword>
<dbReference type="InterPro" id="IPR029058">
    <property type="entry name" value="AB_hydrolase_fold"/>
</dbReference>
<feature type="transmembrane region" description="Helical" evidence="1">
    <location>
        <begin position="44"/>
        <end position="62"/>
    </location>
</feature>
<keyword evidence="4" id="KW-1185">Reference proteome</keyword>
<dbReference type="VEuPathDB" id="FungiDB:BD410DRAFT_839857"/>
<dbReference type="STRING" id="50990.A0A4Y7Q4V2"/>
<dbReference type="OrthoDB" id="10249433at2759"/>
<evidence type="ECO:0000313" key="4">
    <source>
        <dbReference type="Proteomes" id="UP000294933"/>
    </source>
</evidence>
<proteinExistence type="predicted"/>
<reference evidence="3 4" key="1">
    <citation type="submission" date="2018-06" db="EMBL/GenBank/DDBJ databases">
        <title>A transcriptomic atlas of mushroom development highlights an independent origin of complex multicellularity.</title>
        <authorList>
            <consortium name="DOE Joint Genome Institute"/>
            <person name="Krizsan K."/>
            <person name="Almasi E."/>
            <person name="Merenyi Z."/>
            <person name="Sahu N."/>
            <person name="Viragh M."/>
            <person name="Koszo T."/>
            <person name="Mondo S."/>
            <person name="Kiss B."/>
            <person name="Balint B."/>
            <person name="Kues U."/>
            <person name="Barry K."/>
            <person name="Hegedus J.C."/>
            <person name="Henrissat B."/>
            <person name="Johnson J."/>
            <person name="Lipzen A."/>
            <person name="Ohm R."/>
            <person name="Nagy I."/>
            <person name="Pangilinan J."/>
            <person name="Yan J."/>
            <person name="Xiong Y."/>
            <person name="Grigoriev I.V."/>
            <person name="Hibbett D.S."/>
            <person name="Nagy L.G."/>
        </authorList>
    </citation>
    <scope>NUCLEOTIDE SEQUENCE [LARGE SCALE GENOMIC DNA]</scope>
    <source>
        <strain evidence="3 4">SZMC22713</strain>
    </source>
</reference>
<dbReference type="Pfam" id="PF12146">
    <property type="entry name" value="Hydrolase_4"/>
    <property type="match status" value="1"/>
</dbReference>
<evidence type="ECO:0000313" key="3">
    <source>
        <dbReference type="EMBL" id="TDL22415.1"/>
    </source>
</evidence>
<feature type="transmembrane region" description="Helical" evidence="1">
    <location>
        <begin position="21"/>
        <end position="38"/>
    </location>
</feature>
<evidence type="ECO:0000259" key="2">
    <source>
        <dbReference type="Pfam" id="PF12146"/>
    </source>
</evidence>
<evidence type="ECO:0000256" key="1">
    <source>
        <dbReference type="SAM" id="Phobius"/>
    </source>
</evidence>
<keyword evidence="1" id="KW-1133">Transmembrane helix</keyword>
<dbReference type="AlphaFoldDB" id="A0A4Y7Q4V2"/>
<dbReference type="PANTHER" id="PTHR12277:SF64">
    <property type="entry name" value="SUPERFAMILY HYDROLASE, PUTATIVE (AFU_ORTHOLOGUE AFUA_3G01760)-RELATED"/>
    <property type="match status" value="1"/>
</dbReference>
<dbReference type="Gene3D" id="3.40.50.1820">
    <property type="entry name" value="alpha/beta hydrolase"/>
    <property type="match status" value="1"/>
</dbReference>
<dbReference type="GO" id="GO:0016020">
    <property type="term" value="C:membrane"/>
    <property type="evidence" value="ECO:0007669"/>
    <property type="project" value="TreeGrafter"/>
</dbReference>
<protein>
    <submittedName>
        <fullName evidence="3">Alpha/beta-hydrolase</fullName>
    </submittedName>
</protein>
<organism evidence="3 4">
    <name type="scientific">Rickenella mellea</name>
    <dbReference type="NCBI Taxonomy" id="50990"/>
    <lineage>
        <taxon>Eukaryota</taxon>
        <taxon>Fungi</taxon>
        <taxon>Dikarya</taxon>
        <taxon>Basidiomycota</taxon>
        <taxon>Agaricomycotina</taxon>
        <taxon>Agaricomycetes</taxon>
        <taxon>Hymenochaetales</taxon>
        <taxon>Rickenellaceae</taxon>
        <taxon>Rickenella</taxon>
    </lineage>
</organism>